<feature type="compositionally biased region" description="Polar residues" evidence="1">
    <location>
        <begin position="35"/>
        <end position="44"/>
    </location>
</feature>
<protein>
    <submittedName>
        <fullName evidence="2">Uncharacterized protein</fullName>
    </submittedName>
</protein>
<proteinExistence type="predicted"/>
<accession>A0AA35YH82</accession>
<gene>
    <name evidence="2" type="ORF">LSALG_LOCUS14006</name>
</gene>
<dbReference type="AlphaFoldDB" id="A0AA35YH82"/>
<feature type="region of interest" description="Disordered" evidence="1">
    <location>
        <begin position="35"/>
        <end position="55"/>
    </location>
</feature>
<evidence type="ECO:0000313" key="3">
    <source>
        <dbReference type="Proteomes" id="UP001177003"/>
    </source>
</evidence>
<evidence type="ECO:0000256" key="1">
    <source>
        <dbReference type="SAM" id="MobiDB-lite"/>
    </source>
</evidence>
<evidence type="ECO:0000313" key="2">
    <source>
        <dbReference type="EMBL" id="CAI9273885.1"/>
    </source>
</evidence>
<sequence>MADEFLSLWPLSPPLFPNISGHNPFTPPPLQSFFPNTGRPSNADYSLIPPPIHDTNESQQMKLITPPLTVQVTNGLPPLMHTSATPTNNAASGPGVAFQAQSYPSLVTGAMPTPPFTPYQQLPIPHTFSTPFQP</sequence>
<reference evidence="2" key="1">
    <citation type="submission" date="2023-04" db="EMBL/GenBank/DDBJ databases">
        <authorList>
            <person name="Vijverberg K."/>
            <person name="Xiong W."/>
            <person name="Schranz E."/>
        </authorList>
    </citation>
    <scope>NUCLEOTIDE SEQUENCE</scope>
</reference>
<dbReference type="Proteomes" id="UP001177003">
    <property type="component" value="Chromosome 2"/>
</dbReference>
<name>A0AA35YH82_LACSI</name>
<keyword evidence="3" id="KW-1185">Reference proteome</keyword>
<dbReference type="EMBL" id="OX465078">
    <property type="protein sequence ID" value="CAI9273885.1"/>
    <property type="molecule type" value="Genomic_DNA"/>
</dbReference>
<organism evidence="2 3">
    <name type="scientific">Lactuca saligna</name>
    <name type="common">Willowleaf lettuce</name>
    <dbReference type="NCBI Taxonomy" id="75948"/>
    <lineage>
        <taxon>Eukaryota</taxon>
        <taxon>Viridiplantae</taxon>
        <taxon>Streptophyta</taxon>
        <taxon>Embryophyta</taxon>
        <taxon>Tracheophyta</taxon>
        <taxon>Spermatophyta</taxon>
        <taxon>Magnoliopsida</taxon>
        <taxon>eudicotyledons</taxon>
        <taxon>Gunneridae</taxon>
        <taxon>Pentapetalae</taxon>
        <taxon>asterids</taxon>
        <taxon>campanulids</taxon>
        <taxon>Asterales</taxon>
        <taxon>Asteraceae</taxon>
        <taxon>Cichorioideae</taxon>
        <taxon>Cichorieae</taxon>
        <taxon>Lactucinae</taxon>
        <taxon>Lactuca</taxon>
    </lineage>
</organism>